<protein>
    <submittedName>
        <fullName evidence="1">Uncharacterized protein</fullName>
    </submittedName>
</protein>
<reference evidence="1 2" key="1">
    <citation type="submission" date="2024-08" db="EMBL/GenBank/DDBJ databases">
        <title>Insights into the chromosomal genome structure of Flemingia macrophylla.</title>
        <authorList>
            <person name="Ding Y."/>
            <person name="Zhao Y."/>
            <person name="Bi W."/>
            <person name="Wu M."/>
            <person name="Zhao G."/>
            <person name="Gong Y."/>
            <person name="Li W."/>
            <person name="Zhang P."/>
        </authorList>
    </citation>
    <scope>NUCLEOTIDE SEQUENCE [LARGE SCALE GENOMIC DNA]</scope>
    <source>
        <strain evidence="1">DYQJB</strain>
        <tissue evidence="1">Leaf</tissue>
    </source>
</reference>
<dbReference type="AlphaFoldDB" id="A0ABD1LUV6"/>
<accession>A0ABD1LUV6</accession>
<keyword evidence="2" id="KW-1185">Reference proteome</keyword>
<proteinExistence type="predicted"/>
<dbReference type="EMBL" id="JBGMDY010000007">
    <property type="protein sequence ID" value="KAL2327093.1"/>
    <property type="molecule type" value="Genomic_DNA"/>
</dbReference>
<evidence type="ECO:0000313" key="2">
    <source>
        <dbReference type="Proteomes" id="UP001603857"/>
    </source>
</evidence>
<organism evidence="1 2">
    <name type="scientific">Flemingia macrophylla</name>
    <dbReference type="NCBI Taxonomy" id="520843"/>
    <lineage>
        <taxon>Eukaryota</taxon>
        <taxon>Viridiplantae</taxon>
        <taxon>Streptophyta</taxon>
        <taxon>Embryophyta</taxon>
        <taxon>Tracheophyta</taxon>
        <taxon>Spermatophyta</taxon>
        <taxon>Magnoliopsida</taxon>
        <taxon>eudicotyledons</taxon>
        <taxon>Gunneridae</taxon>
        <taxon>Pentapetalae</taxon>
        <taxon>rosids</taxon>
        <taxon>fabids</taxon>
        <taxon>Fabales</taxon>
        <taxon>Fabaceae</taxon>
        <taxon>Papilionoideae</taxon>
        <taxon>50 kb inversion clade</taxon>
        <taxon>NPAAA clade</taxon>
        <taxon>indigoferoid/millettioid clade</taxon>
        <taxon>Phaseoleae</taxon>
        <taxon>Flemingia</taxon>
    </lineage>
</organism>
<evidence type="ECO:0000313" key="1">
    <source>
        <dbReference type="EMBL" id="KAL2327093.1"/>
    </source>
</evidence>
<dbReference type="Proteomes" id="UP001603857">
    <property type="component" value="Unassembled WGS sequence"/>
</dbReference>
<gene>
    <name evidence="1" type="ORF">Fmac_020520</name>
</gene>
<comment type="caution">
    <text evidence="1">The sequence shown here is derived from an EMBL/GenBank/DDBJ whole genome shotgun (WGS) entry which is preliminary data.</text>
</comment>
<sequence>MKAPKFSKFVGEIGESTVEHIAKYHVEYGDLIPNEHLKMKYFPSSLTKNAFLWFTSLPPHSIETWR</sequence>
<name>A0ABD1LUV6_9FABA</name>